<dbReference type="EMBL" id="BGPR01028797">
    <property type="protein sequence ID" value="GBO00187.1"/>
    <property type="molecule type" value="Genomic_DNA"/>
</dbReference>
<dbReference type="AlphaFoldDB" id="A0A4Y2TL78"/>
<sequence length="147" mass="17005">MTGINRGVTSILQKKINHEILTFRCIIHQEALCAQTFPIEIVEVMNLVIKIINSILAKALYHRQFKDFLEEIDNQTYFCTIKCDGFPELLDFKTKDLWSGKFTELKSKLEELEVQKSMHIAQNKWAALKEILRVEAHGIVSQNATVR</sequence>
<comment type="caution">
    <text evidence="1">The sequence shown here is derived from an EMBL/GenBank/DDBJ whole genome shotgun (WGS) entry which is preliminary data.</text>
</comment>
<keyword evidence="2" id="KW-1185">Reference proteome</keyword>
<evidence type="ECO:0000313" key="2">
    <source>
        <dbReference type="Proteomes" id="UP000499080"/>
    </source>
</evidence>
<evidence type="ECO:0008006" key="3">
    <source>
        <dbReference type="Google" id="ProtNLM"/>
    </source>
</evidence>
<reference evidence="1 2" key="1">
    <citation type="journal article" date="2019" name="Sci. Rep.">
        <title>Orb-weaving spider Araneus ventricosus genome elucidates the spidroin gene catalogue.</title>
        <authorList>
            <person name="Kono N."/>
            <person name="Nakamura H."/>
            <person name="Ohtoshi R."/>
            <person name="Moran D.A.P."/>
            <person name="Shinohara A."/>
            <person name="Yoshida Y."/>
            <person name="Fujiwara M."/>
            <person name="Mori M."/>
            <person name="Tomita M."/>
            <person name="Arakawa K."/>
        </authorList>
    </citation>
    <scope>NUCLEOTIDE SEQUENCE [LARGE SCALE GENOMIC DNA]</scope>
</reference>
<organism evidence="1 2">
    <name type="scientific">Araneus ventricosus</name>
    <name type="common">Orbweaver spider</name>
    <name type="synonym">Epeira ventricosa</name>
    <dbReference type="NCBI Taxonomy" id="182803"/>
    <lineage>
        <taxon>Eukaryota</taxon>
        <taxon>Metazoa</taxon>
        <taxon>Ecdysozoa</taxon>
        <taxon>Arthropoda</taxon>
        <taxon>Chelicerata</taxon>
        <taxon>Arachnida</taxon>
        <taxon>Araneae</taxon>
        <taxon>Araneomorphae</taxon>
        <taxon>Entelegynae</taxon>
        <taxon>Araneoidea</taxon>
        <taxon>Araneidae</taxon>
        <taxon>Araneus</taxon>
    </lineage>
</organism>
<gene>
    <name evidence="1" type="ORF">AVEN_41959_1</name>
</gene>
<name>A0A4Y2TL78_ARAVE</name>
<accession>A0A4Y2TL78</accession>
<dbReference type="PANTHER" id="PTHR45913">
    <property type="entry name" value="EPM2A-INTERACTING PROTEIN 1"/>
    <property type="match status" value="1"/>
</dbReference>
<evidence type="ECO:0000313" key="1">
    <source>
        <dbReference type="EMBL" id="GBO00187.1"/>
    </source>
</evidence>
<proteinExistence type="predicted"/>
<protein>
    <recommendedName>
        <fullName evidence="3">General transcription factor II-I repeat domain-containing protein 2A</fullName>
    </recommendedName>
</protein>
<dbReference type="Proteomes" id="UP000499080">
    <property type="component" value="Unassembled WGS sequence"/>
</dbReference>
<dbReference type="PANTHER" id="PTHR45913:SF10">
    <property type="entry name" value="DUF4371 DOMAIN-CONTAINING PROTEIN"/>
    <property type="match status" value="1"/>
</dbReference>